<name>A0A159Z0S9_9RHOB</name>
<dbReference type="InterPro" id="IPR011324">
    <property type="entry name" value="Cytotoxic_necrot_fac-like_cat"/>
</dbReference>
<dbReference type="Gene3D" id="3.30.1330.200">
    <property type="match status" value="1"/>
</dbReference>
<keyword evidence="5" id="KW-1185">Reference proteome</keyword>
<dbReference type="STRING" id="1335048.AKL17_1276"/>
<comment type="catalytic activity">
    <reaction evidence="3">
        <text>L-glutaminyl-[protein] + H2O = L-glutamyl-[protein] + NH4(+)</text>
        <dbReference type="Rhea" id="RHEA:16441"/>
        <dbReference type="Rhea" id="RHEA-COMP:10207"/>
        <dbReference type="Rhea" id="RHEA-COMP:10208"/>
        <dbReference type="ChEBI" id="CHEBI:15377"/>
        <dbReference type="ChEBI" id="CHEBI:28938"/>
        <dbReference type="ChEBI" id="CHEBI:29973"/>
        <dbReference type="ChEBI" id="CHEBI:30011"/>
        <dbReference type="EC" id="3.5.1.44"/>
    </reaction>
</comment>
<evidence type="ECO:0000313" key="4">
    <source>
        <dbReference type="EMBL" id="AMY68532.1"/>
    </source>
</evidence>
<evidence type="ECO:0000256" key="1">
    <source>
        <dbReference type="ARBA" id="ARBA00022500"/>
    </source>
</evidence>
<reference evidence="4 5" key="1">
    <citation type="submission" date="2015-09" db="EMBL/GenBank/DDBJ databases">
        <title>Complete genome sequence of Defluviimonas alba cai42t isolated from an oilfield in Xinjiang.</title>
        <authorList>
            <person name="Geng S."/>
            <person name="Pan X."/>
            <person name="Wu X."/>
        </authorList>
    </citation>
    <scope>NUCLEOTIDE SEQUENCE [LARGE SCALE GENOMIC DNA]</scope>
    <source>
        <strain evidence="5">cai42</strain>
    </source>
</reference>
<keyword evidence="1 3" id="KW-0145">Chemotaxis</keyword>
<dbReference type="EC" id="3.5.1.44" evidence="3"/>
<accession>A0A159Z0S9</accession>
<keyword evidence="4" id="KW-0675">Receptor</keyword>
<dbReference type="GO" id="GO:0050568">
    <property type="term" value="F:protein-glutamine glutaminase activity"/>
    <property type="evidence" value="ECO:0007669"/>
    <property type="project" value="UniProtKB-UniRule"/>
</dbReference>
<evidence type="ECO:0000313" key="5">
    <source>
        <dbReference type="Proteomes" id="UP000076128"/>
    </source>
</evidence>
<organism evidence="4 5">
    <name type="scientific">Frigidibacter mobilis</name>
    <dbReference type="NCBI Taxonomy" id="1335048"/>
    <lineage>
        <taxon>Bacteria</taxon>
        <taxon>Pseudomonadati</taxon>
        <taxon>Pseudomonadota</taxon>
        <taxon>Alphaproteobacteria</taxon>
        <taxon>Rhodobacterales</taxon>
        <taxon>Paracoccaceae</taxon>
        <taxon>Frigidibacter</taxon>
    </lineage>
</organism>
<dbReference type="PANTHER" id="PTHR35147:SF2">
    <property type="entry name" value="CHEMORECEPTOR GLUTAMINE DEAMIDASE CHED-RELATED"/>
    <property type="match status" value="1"/>
</dbReference>
<evidence type="ECO:0000256" key="2">
    <source>
        <dbReference type="ARBA" id="ARBA00022801"/>
    </source>
</evidence>
<dbReference type="SUPFAM" id="SSF64438">
    <property type="entry name" value="CNF1/YfiH-like putative cysteine hydrolases"/>
    <property type="match status" value="1"/>
</dbReference>
<protein>
    <recommendedName>
        <fullName evidence="3">Probable chemoreceptor glutamine deamidase CheD</fullName>
        <ecNumber evidence="3">3.5.1.44</ecNumber>
    </recommendedName>
</protein>
<dbReference type="CDD" id="cd16352">
    <property type="entry name" value="CheD"/>
    <property type="match status" value="1"/>
</dbReference>
<dbReference type="HAMAP" id="MF_01440">
    <property type="entry name" value="CheD"/>
    <property type="match status" value="1"/>
</dbReference>
<dbReference type="Pfam" id="PF03975">
    <property type="entry name" value="CheD"/>
    <property type="match status" value="1"/>
</dbReference>
<dbReference type="AlphaFoldDB" id="A0A159Z0S9"/>
<dbReference type="OrthoDB" id="9807202at2"/>
<dbReference type="InterPro" id="IPR038592">
    <property type="entry name" value="CheD-like_sf"/>
</dbReference>
<gene>
    <name evidence="3" type="primary">cheD</name>
    <name evidence="4" type="ORF">AKL17_1276</name>
</gene>
<keyword evidence="2 3" id="KW-0378">Hydrolase</keyword>
<dbReference type="PATRIC" id="fig|1335048.3.peg.1326"/>
<sequence>MTHASHHGAADRPRHITQGEYAVGDGTHTSISTILGSCVATCLYDPGSGLGGMNHFLLPEGTGSGAPAASFGINAMELLINALIKAGAQRSGLQAKVFGGARMIAGLSDVGARNGEFVLDFLRREGITCTGQSLGGTQARRVQFWPAEGRARQKLLGEALVVETLPAAKSGNEVELF</sequence>
<dbReference type="Proteomes" id="UP000076128">
    <property type="component" value="Chromosome"/>
</dbReference>
<dbReference type="InterPro" id="IPR005659">
    <property type="entry name" value="Chemorcpt_Glu_NH3ase_CheD"/>
</dbReference>
<comment type="similarity">
    <text evidence="3">Belongs to the CheD family.</text>
</comment>
<dbReference type="PANTHER" id="PTHR35147">
    <property type="entry name" value="CHEMORECEPTOR GLUTAMINE DEAMIDASE CHED-RELATED"/>
    <property type="match status" value="1"/>
</dbReference>
<dbReference type="GO" id="GO:0006935">
    <property type="term" value="P:chemotaxis"/>
    <property type="evidence" value="ECO:0007669"/>
    <property type="project" value="UniProtKB-UniRule"/>
</dbReference>
<dbReference type="EMBL" id="CP012661">
    <property type="protein sequence ID" value="AMY68532.1"/>
    <property type="molecule type" value="Genomic_DNA"/>
</dbReference>
<dbReference type="KEGG" id="daa:AKL17_1276"/>
<comment type="function">
    <text evidence="3">Probably deamidates glutamine residues to glutamate on methyl-accepting chemotaxis receptors (MCPs), playing an important role in chemotaxis.</text>
</comment>
<proteinExistence type="inferred from homology"/>
<evidence type="ECO:0000256" key="3">
    <source>
        <dbReference type="HAMAP-Rule" id="MF_01440"/>
    </source>
</evidence>
<dbReference type="RefSeq" id="WP_066811658.1">
    <property type="nucleotide sequence ID" value="NZ_CP012661.1"/>
</dbReference>